<keyword evidence="3" id="KW-0732">Signal</keyword>
<comment type="caution">
    <text evidence="7">The sequence shown here is derived from an EMBL/GenBank/DDBJ whole genome shotgun (WGS) entry which is preliminary data.</text>
</comment>
<evidence type="ECO:0000256" key="2">
    <source>
        <dbReference type="ARBA" id="ARBA00008973"/>
    </source>
</evidence>
<dbReference type="Gene3D" id="3.40.190.10">
    <property type="entry name" value="Periplasmic binding protein-like II"/>
    <property type="match status" value="2"/>
</dbReference>
<keyword evidence="5" id="KW-0564">Palmitate</keyword>
<dbReference type="RefSeq" id="WP_080519305.1">
    <property type="nucleotide sequence ID" value="NZ_MPLS01000017.1"/>
</dbReference>
<sequence length="286" mass="31255">MGKKTWFVILVVLVIIVGGVTYANASKKASTNTITIGSVTSDADIWRHLAKSDAAKRLKLNIKVKEFTDGLTLNKATAEGQVDVNAFQSYSYFQAFNQDSKDGKLVAIGTTYLEPLGIYSSKYKSVKDIPDGATIAIAKDQADEARGLKLLADAGLIKIASDFGALDGLEKVTANSHHFKFKEIDDTTSGRLLHDNGVDAVLISNSVSQAAGLNVLKDAIYYEHINNHTRANVNILATAAKNKDNKTYQKLLTLYRDKASQKYITDKYHGTKTEVVKPLSYFKGVK</sequence>
<evidence type="ECO:0000256" key="3">
    <source>
        <dbReference type="ARBA" id="ARBA00022729"/>
    </source>
</evidence>
<organism evidence="7 8">
    <name type="scientific">Leuconostoc pseudomesenteroides</name>
    <dbReference type="NCBI Taxonomy" id="33968"/>
    <lineage>
        <taxon>Bacteria</taxon>
        <taxon>Bacillati</taxon>
        <taxon>Bacillota</taxon>
        <taxon>Bacilli</taxon>
        <taxon>Lactobacillales</taxon>
        <taxon>Lactobacillaceae</taxon>
        <taxon>Leuconostoc</taxon>
    </lineage>
</organism>
<name>A0A1X0VDA2_LEUPS</name>
<keyword evidence="4" id="KW-0472">Membrane</keyword>
<dbReference type="SUPFAM" id="SSF53850">
    <property type="entry name" value="Periplasmic binding protein-like II"/>
    <property type="match status" value="1"/>
</dbReference>
<dbReference type="InterPro" id="IPR004872">
    <property type="entry name" value="Lipoprotein_NlpA"/>
</dbReference>
<dbReference type="Pfam" id="PF03180">
    <property type="entry name" value="Lipoprotein_9"/>
    <property type="match status" value="1"/>
</dbReference>
<gene>
    <name evidence="7" type="ORF">BMR96_05800</name>
</gene>
<dbReference type="GO" id="GO:0016020">
    <property type="term" value="C:membrane"/>
    <property type="evidence" value="ECO:0007669"/>
    <property type="project" value="UniProtKB-SubCell"/>
</dbReference>
<protein>
    <submittedName>
        <fullName evidence="7">ABC transporter substrate-binding protein</fullName>
    </submittedName>
</protein>
<reference evidence="7 8" key="1">
    <citation type="journal article" date="2017" name="Front. Microbiol.">
        <title>Genomic Characterization of Dairy Associated Leuconostoc Species and Diversity of Leuconostocs in Undefined Mixed Mesophilic Starter Cultures.</title>
        <authorList>
            <person name="Frantzen C.A."/>
            <person name="Kot W."/>
            <person name="Pedersen T.B."/>
            <person name="Ardo Y.M."/>
            <person name="Broadbent J.R."/>
            <person name="Neve H."/>
            <person name="Hansen L.H."/>
            <person name="Dal Bello F."/>
            <person name="Ostlie H.M."/>
            <person name="Kleppen H.P."/>
            <person name="Vogensen F.K."/>
            <person name="Holo H."/>
        </authorList>
    </citation>
    <scope>NUCLEOTIDE SEQUENCE [LARGE SCALE GENOMIC DNA]</scope>
    <source>
        <strain evidence="7 8">LMGCF08</strain>
    </source>
</reference>
<keyword evidence="6" id="KW-0449">Lipoprotein</keyword>
<dbReference type="eggNOG" id="COG1464">
    <property type="taxonomic scope" value="Bacteria"/>
</dbReference>
<comment type="subcellular location">
    <subcellularLocation>
        <location evidence="1">Membrane</location>
        <topology evidence="1">Lipid-anchor</topology>
    </subcellularLocation>
</comment>
<evidence type="ECO:0000256" key="1">
    <source>
        <dbReference type="ARBA" id="ARBA00004635"/>
    </source>
</evidence>
<evidence type="ECO:0000313" key="8">
    <source>
        <dbReference type="Proteomes" id="UP000192288"/>
    </source>
</evidence>
<dbReference type="AlphaFoldDB" id="A0A1X0VDA2"/>
<evidence type="ECO:0000256" key="6">
    <source>
        <dbReference type="ARBA" id="ARBA00023288"/>
    </source>
</evidence>
<dbReference type="PANTHER" id="PTHR30429:SF3">
    <property type="entry name" value="LIPOPROTEIN"/>
    <property type="match status" value="1"/>
</dbReference>
<dbReference type="STRING" id="33968.BMS77_06190"/>
<evidence type="ECO:0000256" key="5">
    <source>
        <dbReference type="ARBA" id="ARBA00023139"/>
    </source>
</evidence>
<dbReference type="PANTHER" id="PTHR30429">
    <property type="entry name" value="D-METHIONINE-BINDING LIPOPROTEIN METQ"/>
    <property type="match status" value="1"/>
</dbReference>
<evidence type="ECO:0000313" key="7">
    <source>
        <dbReference type="EMBL" id="ORI97680.1"/>
    </source>
</evidence>
<dbReference type="EMBL" id="MPLS01000017">
    <property type="protein sequence ID" value="ORI97680.1"/>
    <property type="molecule type" value="Genomic_DNA"/>
</dbReference>
<accession>A0A1X0VDA2</accession>
<evidence type="ECO:0000256" key="4">
    <source>
        <dbReference type="ARBA" id="ARBA00023136"/>
    </source>
</evidence>
<dbReference type="Proteomes" id="UP000192288">
    <property type="component" value="Unassembled WGS sequence"/>
</dbReference>
<comment type="similarity">
    <text evidence="2">Belongs to the NlpA lipoprotein family.</text>
</comment>
<proteinExistence type="inferred from homology"/>